<dbReference type="AlphaFoldDB" id="A0AAV0BIW0"/>
<dbReference type="EMBL" id="CALTRL010005845">
    <property type="protein sequence ID" value="CAH7687249.1"/>
    <property type="molecule type" value="Genomic_DNA"/>
</dbReference>
<sequence length="317" mass="32426">MKQLEKKSGAAGAWLGFAGLGPRQVAVRGGAGLGFAGLGPRQGQPGLGLALLGWDRAAGAWLGFAGLGPRQVAVRGGQGQLGLGLTLLGWVLGRWQSGAGWQAGQGRTPLGFAGLGPGQVAVRGGSAGQGRWGWVLGRWQSGAGWQGRAGAAVARLSFAGQGPRQVEAGAARAQLGFAGLGSGQVAVRGGSAGRVGRCSRGSTRLCWAESWAGRADKGQAVAWGWAGWAVQGQVGLSSAWLGWVLGRWGSGVGRSSESLLHSWQTLQHKVLSSQQQTTNFLLQSFLQALTAKLKVSQACACTSSCKSLVCASFQANE</sequence>
<evidence type="ECO:0000313" key="2">
    <source>
        <dbReference type="Proteomes" id="UP001153365"/>
    </source>
</evidence>
<accession>A0AAV0BIW0</accession>
<reference evidence="1" key="1">
    <citation type="submission" date="2022-06" db="EMBL/GenBank/DDBJ databases">
        <authorList>
            <consortium name="SYNGENTA / RWTH Aachen University"/>
        </authorList>
    </citation>
    <scope>NUCLEOTIDE SEQUENCE</scope>
</reference>
<proteinExistence type="predicted"/>
<protein>
    <submittedName>
        <fullName evidence="1">Uncharacterized protein</fullName>
    </submittedName>
</protein>
<name>A0AAV0BIW0_PHAPC</name>
<dbReference type="Proteomes" id="UP001153365">
    <property type="component" value="Unassembled WGS sequence"/>
</dbReference>
<gene>
    <name evidence="1" type="ORF">PPACK8108_LOCUS22004</name>
</gene>
<organism evidence="1 2">
    <name type="scientific">Phakopsora pachyrhizi</name>
    <name type="common">Asian soybean rust disease fungus</name>
    <dbReference type="NCBI Taxonomy" id="170000"/>
    <lineage>
        <taxon>Eukaryota</taxon>
        <taxon>Fungi</taxon>
        <taxon>Dikarya</taxon>
        <taxon>Basidiomycota</taxon>
        <taxon>Pucciniomycotina</taxon>
        <taxon>Pucciniomycetes</taxon>
        <taxon>Pucciniales</taxon>
        <taxon>Phakopsoraceae</taxon>
        <taxon>Phakopsora</taxon>
    </lineage>
</organism>
<evidence type="ECO:0000313" key="1">
    <source>
        <dbReference type="EMBL" id="CAH7687249.1"/>
    </source>
</evidence>
<comment type="caution">
    <text evidence="1">The sequence shown here is derived from an EMBL/GenBank/DDBJ whole genome shotgun (WGS) entry which is preliminary data.</text>
</comment>
<keyword evidence="2" id="KW-1185">Reference proteome</keyword>